<comment type="caution">
    <text evidence="5">The sequence shown here is derived from an EMBL/GenBank/DDBJ whole genome shotgun (WGS) entry which is preliminary data.</text>
</comment>
<dbReference type="Pfam" id="PF00070">
    <property type="entry name" value="Pyr_redox"/>
    <property type="match status" value="1"/>
</dbReference>
<dbReference type="AlphaFoldDB" id="A0AAN9P8X6"/>
<reference evidence="5 6" key="1">
    <citation type="submission" date="2024-01" db="EMBL/GenBank/DDBJ databases">
        <title>The genomes of 5 underutilized Papilionoideae crops provide insights into root nodulation and disease resistanc.</title>
        <authorList>
            <person name="Yuan L."/>
        </authorList>
    </citation>
    <scope>NUCLEOTIDE SEQUENCE [LARGE SCALE GENOMIC DNA]</scope>
    <source>
        <strain evidence="5">ZHUSHIDOU_FW_LH</strain>
        <tissue evidence="5">Leaf</tissue>
    </source>
</reference>
<name>A0AAN9P8X6_CROPI</name>
<dbReference type="PANTHER" id="PTHR48105">
    <property type="entry name" value="THIOREDOXIN REDUCTASE 1-RELATED-RELATED"/>
    <property type="match status" value="1"/>
</dbReference>
<dbReference type="EMBL" id="JAYWIO010000001">
    <property type="protein sequence ID" value="KAK7289893.1"/>
    <property type="molecule type" value="Genomic_DNA"/>
</dbReference>
<feature type="domain" description="Pyridine nucleotide-disulphide oxidoreductase N-terminal" evidence="4">
    <location>
        <begin position="45"/>
        <end position="86"/>
    </location>
</feature>
<dbReference type="InterPro" id="IPR039648">
    <property type="entry name" value="DHPH_N"/>
</dbReference>
<evidence type="ECO:0000313" key="6">
    <source>
        <dbReference type="Proteomes" id="UP001372338"/>
    </source>
</evidence>
<keyword evidence="3" id="KW-0560">Oxidoreductase</keyword>
<evidence type="ECO:0000256" key="2">
    <source>
        <dbReference type="ARBA" id="ARBA00022630"/>
    </source>
</evidence>
<keyword evidence="6" id="KW-1185">Reference proteome</keyword>
<comment type="similarity">
    <text evidence="1">Belongs to the class-II pyridine nucleotide-disulfide oxidoreductase family.</text>
</comment>
<dbReference type="Proteomes" id="UP001372338">
    <property type="component" value="Unassembled WGS sequence"/>
</dbReference>
<protein>
    <recommendedName>
        <fullName evidence="4">Pyridine nucleotide-disulphide oxidoreductase N-terminal domain-containing protein</fullName>
    </recommendedName>
</protein>
<evidence type="ECO:0000256" key="1">
    <source>
        <dbReference type="ARBA" id="ARBA00009333"/>
    </source>
</evidence>
<dbReference type="InterPro" id="IPR036188">
    <property type="entry name" value="FAD/NAD-bd_sf"/>
</dbReference>
<dbReference type="GO" id="GO:0016491">
    <property type="term" value="F:oxidoreductase activity"/>
    <property type="evidence" value="ECO:0007669"/>
    <property type="project" value="UniProtKB-KW"/>
</dbReference>
<dbReference type="Gene3D" id="3.50.50.60">
    <property type="entry name" value="FAD/NAD(P)-binding domain"/>
    <property type="match status" value="1"/>
</dbReference>
<dbReference type="GO" id="GO:0097237">
    <property type="term" value="P:cellular response to toxic substance"/>
    <property type="evidence" value="ECO:0007669"/>
    <property type="project" value="UniProtKB-ARBA"/>
</dbReference>
<proteinExistence type="inferred from homology"/>
<gene>
    <name evidence="5" type="ORF">RIF29_03916</name>
</gene>
<evidence type="ECO:0000259" key="4">
    <source>
        <dbReference type="Pfam" id="PF00070"/>
    </source>
</evidence>
<organism evidence="5 6">
    <name type="scientific">Crotalaria pallida</name>
    <name type="common">Smooth rattlebox</name>
    <name type="synonym">Crotalaria striata</name>
    <dbReference type="NCBI Taxonomy" id="3830"/>
    <lineage>
        <taxon>Eukaryota</taxon>
        <taxon>Viridiplantae</taxon>
        <taxon>Streptophyta</taxon>
        <taxon>Embryophyta</taxon>
        <taxon>Tracheophyta</taxon>
        <taxon>Spermatophyta</taxon>
        <taxon>Magnoliopsida</taxon>
        <taxon>eudicotyledons</taxon>
        <taxon>Gunneridae</taxon>
        <taxon>Pentapetalae</taxon>
        <taxon>rosids</taxon>
        <taxon>fabids</taxon>
        <taxon>Fabales</taxon>
        <taxon>Fabaceae</taxon>
        <taxon>Papilionoideae</taxon>
        <taxon>50 kb inversion clade</taxon>
        <taxon>genistoids sensu lato</taxon>
        <taxon>core genistoids</taxon>
        <taxon>Crotalarieae</taxon>
        <taxon>Crotalaria</taxon>
    </lineage>
</organism>
<accession>A0AAN9P8X6</accession>
<evidence type="ECO:0000256" key="3">
    <source>
        <dbReference type="ARBA" id="ARBA00023002"/>
    </source>
</evidence>
<dbReference type="InterPro" id="IPR050097">
    <property type="entry name" value="Ferredoxin-NADP_redctase_2"/>
</dbReference>
<sequence>MDRRRKQLERFGTEIYTKTVFKVDFSTRPFKSCIDLPEQTTSSDGGGNSTMEEATFLVKYSSEVHIIHKKDMFRASKIMQAKALNNKKIGEKEEEGWWLAVRARWLAARVVREKVGGCEGEGYAWD</sequence>
<keyword evidence="2" id="KW-0285">Flavoprotein</keyword>
<evidence type="ECO:0000313" key="5">
    <source>
        <dbReference type="EMBL" id="KAK7289893.1"/>
    </source>
</evidence>